<dbReference type="AlphaFoldDB" id="A0A1H6E689"/>
<keyword evidence="2" id="KW-1133">Transmembrane helix</keyword>
<dbReference type="EMBL" id="FNVU01000027">
    <property type="protein sequence ID" value="SEG93212.1"/>
    <property type="molecule type" value="Genomic_DNA"/>
</dbReference>
<gene>
    <name evidence="3" type="ORF">SAMN05216223_12754</name>
</gene>
<dbReference type="RefSeq" id="WP_103890521.1">
    <property type="nucleotide sequence ID" value="NZ_FNVU01000027.1"/>
</dbReference>
<evidence type="ECO:0000313" key="3">
    <source>
        <dbReference type="EMBL" id="SEG93212.1"/>
    </source>
</evidence>
<name>A0A1H6E689_9ACTN</name>
<keyword evidence="2" id="KW-0472">Membrane</keyword>
<accession>A0A1H6E689</accession>
<evidence type="ECO:0000256" key="1">
    <source>
        <dbReference type="SAM" id="MobiDB-lite"/>
    </source>
</evidence>
<keyword evidence="4" id="KW-1185">Reference proteome</keyword>
<protein>
    <submittedName>
        <fullName evidence="3">Uncharacterized protein</fullName>
    </submittedName>
</protein>
<dbReference type="Proteomes" id="UP000236754">
    <property type="component" value="Unassembled WGS sequence"/>
</dbReference>
<evidence type="ECO:0000313" key="4">
    <source>
        <dbReference type="Proteomes" id="UP000236754"/>
    </source>
</evidence>
<organism evidence="3 4">
    <name type="scientific">Actinacidiphila yanglinensis</name>
    <dbReference type="NCBI Taxonomy" id="310779"/>
    <lineage>
        <taxon>Bacteria</taxon>
        <taxon>Bacillati</taxon>
        <taxon>Actinomycetota</taxon>
        <taxon>Actinomycetes</taxon>
        <taxon>Kitasatosporales</taxon>
        <taxon>Streptomycetaceae</taxon>
        <taxon>Actinacidiphila</taxon>
    </lineage>
</organism>
<feature type="transmembrane region" description="Helical" evidence="2">
    <location>
        <begin position="20"/>
        <end position="39"/>
    </location>
</feature>
<sequence>MLSRAWQQKAEARRQRLRRFALFAVPVGLVLAVTAWLFAGDIFGADHPFGDARACPGSDTALAPALQQEQISLPLVATGLHYTTHESAGKPAADYSFEAVFHTTRQALVDYLAGQGLADPDRSAHPDEANDGSETGEPVGEGMGCGVGRITGTFVSIPKDLDVNRRFTVAVELGRDFRIPADPEVFVTVT</sequence>
<reference evidence="3 4" key="1">
    <citation type="submission" date="2016-10" db="EMBL/GenBank/DDBJ databases">
        <authorList>
            <person name="de Groot N.N."/>
        </authorList>
    </citation>
    <scope>NUCLEOTIDE SEQUENCE [LARGE SCALE GENOMIC DNA]</scope>
    <source>
        <strain evidence="3 4">CGMCC 4.2023</strain>
    </source>
</reference>
<feature type="region of interest" description="Disordered" evidence="1">
    <location>
        <begin position="119"/>
        <end position="143"/>
    </location>
</feature>
<dbReference type="OrthoDB" id="4242739at2"/>
<evidence type="ECO:0000256" key="2">
    <source>
        <dbReference type="SAM" id="Phobius"/>
    </source>
</evidence>
<keyword evidence="2" id="KW-0812">Transmembrane</keyword>
<proteinExistence type="predicted"/>
<feature type="compositionally biased region" description="Basic and acidic residues" evidence="1">
    <location>
        <begin position="119"/>
        <end position="128"/>
    </location>
</feature>